<accession>A0A1G6IBI8</accession>
<gene>
    <name evidence="1" type="ORF">SAMN04488112_102151</name>
</gene>
<keyword evidence="2" id="KW-1185">Reference proteome</keyword>
<reference evidence="1 2" key="1">
    <citation type="submission" date="2016-10" db="EMBL/GenBank/DDBJ databases">
        <authorList>
            <person name="de Groot N.N."/>
        </authorList>
    </citation>
    <scope>NUCLEOTIDE SEQUENCE [LARGE SCALE GENOMIC DNA]</scope>
    <source>
        <strain evidence="1 2">DSM 45514</strain>
    </source>
</reference>
<proteinExistence type="predicted"/>
<dbReference type="EMBL" id="FMZA01000002">
    <property type="protein sequence ID" value="SDC03770.1"/>
    <property type="molecule type" value="Genomic_DNA"/>
</dbReference>
<protein>
    <recommendedName>
        <fullName evidence="3">IDEAL domain-containing protein</fullName>
    </recommendedName>
</protein>
<dbReference type="RefSeq" id="WP_091566144.1">
    <property type="nucleotide sequence ID" value="NZ_FMZA01000002.1"/>
</dbReference>
<evidence type="ECO:0008006" key="3">
    <source>
        <dbReference type="Google" id="ProtNLM"/>
    </source>
</evidence>
<dbReference type="Proteomes" id="UP000199387">
    <property type="component" value="Unassembled WGS sequence"/>
</dbReference>
<sequence length="113" mass="13068">MTTLLHFQMQDGDWVKGKTNNDELFHGYIESIHHEEGIVKVRVIQSDNRLSIGKISDSTPDRLRPLETPPLEQEGHIRNWIDIALSTKDEAWFMELTNALRQTQKKDGEKLVS</sequence>
<name>A0A1G6IBI8_9BACL</name>
<dbReference type="AlphaFoldDB" id="A0A1G6IBI8"/>
<evidence type="ECO:0000313" key="1">
    <source>
        <dbReference type="EMBL" id="SDC03770.1"/>
    </source>
</evidence>
<evidence type="ECO:0000313" key="2">
    <source>
        <dbReference type="Proteomes" id="UP000199387"/>
    </source>
</evidence>
<organism evidence="1 2">
    <name type="scientific">Melghirimyces thermohalophilus</name>
    <dbReference type="NCBI Taxonomy" id="1236220"/>
    <lineage>
        <taxon>Bacteria</taxon>
        <taxon>Bacillati</taxon>
        <taxon>Bacillota</taxon>
        <taxon>Bacilli</taxon>
        <taxon>Bacillales</taxon>
        <taxon>Thermoactinomycetaceae</taxon>
        <taxon>Melghirimyces</taxon>
    </lineage>
</organism>
<dbReference type="OrthoDB" id="2427704at2"/>